<evidence type="ECO:0000256" key="2">
    <source>
        <dbReference type="SAM" id="MobiDB-lite"/>
    </source>
</evidence>
<comment type="caution">
    <text evidence="4">The sequence shown here is derived from an EMBL/GenBank/DDBJ whole genome shotgun (WGS) entry which is preliminary data.</text>
</comment>
<feature type="region of interest" description="Disordered" evidence="2">
    <location>
        <begin position="114"/>
        <end position="191"/>
    </location>
</feature>
<dbReference type="GO" id="GO:0005829">
    <property type="term" value="C:cytosol"/>
    <property type="evidence" value="ECO:0007669"/>
    <property type="project" value="TreeGrafter"/>
</dbReference>
<dbReference type="PANTHER" id="PTHR22932">
    <property type="entry name" value="TELOMERASE-BINDING PROTEIN P23 HSP90 CO-CHAPERONE"/>
    <property type="match status" value="1"/>
</dbReference>
<dbReference type="InterPro" id="IPR045250">
    <property type="entry name" value="p23-like"/>
</dbReference>
<feature type="compositionally biased region" description="Polar residues" evidence="2">
    <location>
        <begin position="161"/>
        <end position="171"/>
    </location>
</feature>
<evidence type="ECO:0000313" key="4">
    <source>
        <dbReference type="EMBL" id="CAG8663462.1"/>
    </source>
</evidence>
<dbReference type="Pfam" id="PF04969">
    <property type="entry name" value="CS"/>
    <property type="match status" value="1"/>
</dbReference>
<reference evidence="4" key="1">
    <citation type="submission" date="2021-06" db="EMBL/GenBank/DDBJ databases">
        <authorList>
            <person name="Kallberg Y."/>
            <person name="Tangrot J."/>
            <person name="Rosling A."/>
        </authorList>
    </citation>
    <scope>NUCLEOTIDE SEQUENCE</scope>
    <source>
        <strain evidence="4">UK204</strain>
    </source>
</reference>
<dbReference type="EMBL" id="CAJVPQ010005069">
    <property type="protein sequence ID" value="CAG8663462.1"/>
    <property type="molecule type" value="Genomic_DNA"/>
</dbReference>
<feature type="domain" description="CS" evidence="3">
    <location>
        <begin position="6"/>
        <end position="96"/>
    </location>
</feature>
<gene>
    <name evidence="4" type="ORF">FCALED_LOCUS11659</name>
</gene>
<dbReference type="GO" id="GO:0051879">
    <property type="term" value="F:Hsp90 protein binding"/>
    <property type="evidence" value="ECO:0007669"/>
    <property type="project" value="InterPro"/>
</dbReference>
<dbReference type="InterPro" id="IPR008978">
    <property type="entry name" value="HSP20-like_chaperone"/>
</dbReference>
<keyword evidence="5" id="KW-1185">Reference proteome</keyword>
<feature type="compositionally biased region" description="Basic and acidic residues" evidence="2">
    <location>
        <begin position="172"/>
        <end position="191"/>
    </location>
</feature>
<organism evidence="4 5">
    <name type="scientific">Funneliformis caledonium</name>
    <dbReference type="NCBI Taxonomy" id="1117310"/>
    <lineage>
        <taxon>Eukaryota</taxon>
        <taxon>Fungi</taxon>
        <taxon>Fungi incertae sedis</taxon>
        <taxon>Mucoromycota</taxon>
        <taxon>Glomeromycotina</taxon>
        <taxon>Glomeromycetes</taxon>
        <taxon>Glomerales</taxon>
        <taxon>Glomeraceae</taxon>
        <taxon>Funneliformis</taxon>
    </lineage>
</organism>
<dbReference type="GO" id="GO:0005634">
    <property type="term" value="C:nucleus"/>
    <property type="evidence" value="ECO:0007669"/>
    <property type="project" value="TreeGrafter"/>
</dbReference>
<dbReference type="GO" id="GO:0006457">
    <property type="term" value="P:protein folding"/>
    <property type="evidence" value="ECO:0007669"/>
    <property type="project" value="TreeGrafter"/>
</dbReference>
<dbReference type="AlphaFoldDB" id="A0A9N9HBQ6"/>
<dbReference type="CDD" id="cd06465">
    <property type="entry name" value="p23_hB-ind1_like"/>
    <property type="match status" value="1"/>
</dbReference>
<dbReference type="PANTHER" id="PTHR22932:SF1">
    <property type="entry name" value="CO-CHAPERONE PROTEIN DAF-41"/>
    <property type="match status" value="1"/>
</dbReference>
<dbReference type="FunFam" id="2.60.40.790:FF:000013">
    <property type="entry name" value="Very-long-chain (3R)-3-hydroxyacyl-CoA dehydratase"/>
    <property type="match status" value="1"/>
</dbReference>
<dbReference type="GO" id="GO:0051087">
    <property type="term" value="F:protein-folding chaperone binding"/>
    <property type="evidence" value="ECO:0007669"/>
    <property type="project" value="TreeGrafter"/>
</dbReference>
<evidence type="ECO:0000259" key="3">
    <source>
        <dbReference type="PROSITE" id="PS51203"/>
    </source>
</evidence>
<dbReference type="InterPro" id="IPR007052">
    <property type="entry name" value="CS_dom"/>
</dbReference>
<evidence type="ECO:0000313" key="5">
    <source>
        <dbReference type="Proteomes" id="UP000789570"/>
    </source>
</evidence>
<accession>A0A9N9HBQ6</accession>
<dbReference type="SUPFAM" id="SSF49764">
    <property type="entry name" value="HSP20-like chaperones"/>
    <property type="match status" value="1"/>
</dbReference>
<dbReference type="OrthoDB" id="1564555at2759"/>
<dbReference type="GO" id="GO:0051131">
    <property type="term" value="P:chaperone-mediated protein complex assembly"/>
    <property type="evidence" value="ECO:0007669"/>
    <property type="project" value="TreeGrafter"/>
</dbReference>
<protein>
    <submittedName>
        <fullName evidence="4">6346_t:CDS:1</fullName>
    </submittedName>
</protein>
<dbReference type="Gene3D" id="2.60.40.790">
    <property type="match status" value="1"/>
</dbReference>
<feature type="compositionally biased region" description="Acidic residues" evidence="2">
    <location>
        <begin position="147"/>
        <end position="157"/>
    </location>
</feature>
<name>A0A9N9HBQ6_9GLOM</name>
<proteinExistence type="inferred from homology"/>
<evidence type="ECO:0000256" key="1">
    <source>
        <dbReference type="ARBA" id="ARBA00025733"/>
    </source>
</evidence>
<feature type="compositionally biased region" description="Acidic residues" evidence="2">
    <location>
        <begin position="115"/>
        <end position="124"/>
    </location>
</feature>
<dbReference type="Proteomes" id="UP000789570">
    <property type="component" value="Unassembled WGS sequence"/>
</dbReference>
<sequence length="191" mass="21335">MSSDKVLHPEVLWAQRANEIYLTINVTDCKEPKINVTKDKISFAGKAGPEQNLYGFELEFYKEVKPETSKRSTTARNIFLVLDKAVPDQSYWPRLQKDKSKISFLKTDFSKWKDEDDVDEEEGGGSDPLGGMDFSSLMGGEGADPGIGDDSDDDVPDLETVNDSTSINNETKTNEQEITKPSEEVSESKKE</sequence>
<comment type="similarity">
    <text evidence="1">Belongs to the p23/wos2 family.</text>
</comment>
<dbReference type="PROSITE" id="PS51203">
    <property type="entry name" value="CS"/>
    <property type="match status" value="1"/>
</dbReference>